<protein>
    <submittedName>
        <fullName evidence="1">DUF2785 domain-containing protein</fullName>
    </submittedName>
</protein>
<organism evidence="1 2">
    <name type="scientific">Lactiplantibacillus brownii</name>
    <dbReference type="NCBI Taxonomy" id="3069269"/>
    <lineage>
        <taxon>Bacteria</taxon>
        <taxon>Bacillati</taxon>
        <taxon>Bacillota</taxon>
        <taxon>Bacilli</taxon>
        <taxon>Lactobacillales</taxon>
        <taxon>Lactobacillaceae</taxon>
        <taxon>Lactiplantibacillus</taxon>
    </lineage>
</organism>
<reference evidence="1 2" key="1">
    <citation type="journal article" date="2023" name="Int. J. Syst. Evol. Microbiol.">
        <title>Lactiplantibacillus brownii sp. nov., a novel psychrotolerant species isolated from sauerkraut.</title>
        <authorList>
            <person name="Heng Y.C."/>
            <person name="Silvaraju S."/>
            <person name="Lee J.K.Y."/>
            <person name="Kittelmann S."/>
        </authorList>
    </citation>
    <scope>NUCLEOTIDE SEQUENCE [LARGE SCALE GENOMIC DNA]</scope>
    <source>
        <strain evidence="1 2">WILCCON 0030</strain>
    </source>
</reference>
<dbReference type="EMBL" id="JAVCWF010000001">
    <property type="protein sequence ID" value="MDQ7937803.1"/>
    <property type="molecule type" value="Genomic_DNA"/>
</dbReference>
<dbReference type="InterPro" id="IPR021247">
    <property type="entry name" value="DUF2785"/>
</dbReference>
<evidence type="ECO:0000313" key="1">
    <source>
        <dbReference type="EMBL" id="MDQ7937803.1"/>
    </source>
</evidence>
<gene>
    <name evidence="1" type="ORF">RA086_09300</name>
</gene>
<accession>A0ABU1ABP9</accession>
<name>A0ABU1ABP9_9LACO</name>
<dbReference type="Pfam" id="PF10978">
    <property type="entry name" value="DUF2785"/>
    <property type="match status" value="1"/>
</dbReference>
<comment type="caution">
    <text evidence="1">The sequence shown here is derived from an EMBL/GenBank/DDBJ whole genome shotgun (WGS) entry which is preliminary data.</text>
</comment>
<evidence type="ECO:0000313" key="2">
    <source>
        <dbReference type="Proteomes" id="UP001227831"/>
    </source>
</evidence>
<keyword evidence="2" id="KW-1185">Reference proteome</keyword>
<dbReference type="RefSeq" id="WP_308703522.1">
    <property type="nucleotide sequence ID" value="NZ_AP027463.1"/>
</dbReference>
<dbReference type="Proteomes" id="UP001227831">
    <property type="component" value="Unassembled WGS sequence"/>
</dbReference>
<proteinExistence type="predicted"/>
<sequence length="324" mass="36735">MEAQNLATLKADVMKLRQHLRAGELYQSLPQRLGYLIDQIPVAPATTVTIPDDGAVSDLIKKLHAGLEAGTLTEITDDQLNLLVQHLGSLDANVRDRGCYYLLNEALQQQLLTSDQLGTIFDRLTQDEQLFSHIDQPENDAVFQRSFSILILSVLLYADHAGMAFMTPARLEQVVQQFTTYLLLERDTRGFVPNHGWAHAYTHIGNLLDELADENDLARADKLMMLASLIEHYQRLTTPLIFGEAERLSSYLALITSKDELYSDYLLRALKKWHQQLVMQPAPATAQAWTRVFNRNRLLEAMALHDDFPTAIVEYLDDELEFLG</sequence>